<feature type="domain" description="Tyr recombinase" evidence="5">
    <location>
        <begin position="1"/>
        <end position="99"/>
    </location>
</feature>
<dbReference type="EMBL" id="BSDR01000001">
    <property type="protein sequence ID" value="GLI34191.1"/>
    <property type="molecule type" value="Genomic_DNA"/>
</dbReference>
<evidence type="ECO:0000256" key="3">
    <source>
        <dbReference type="ARBA" id="ARBA00023172"/>
    </source>
</evidence>
<accession>A0A9W6FTU6</accession>
<dbReference type="PANTHER" id="PTHR30349">
    <property type="entry name" value="PHAGE INTEGRASE-RELATED"/>
    <property type="match status" value="1"/>
</dbReference>
<evidence type="ECO:0000313" key="6">
    <source>
        <dbReference type="EMBL" id="GLI34191.1"/>
    </source>
</evidence>
<dbReference type="GO" id="GO:0003677">
    <property type="term" value="F:DNA binding"/>
    <property type="evidence" value="ECO:0007669"/>
    <property type="project" value="UniProtKB-KW"/>
</dbReference>
<evidence type="ECO:0000256" key="1">
    <source>
        <dbReference type="ARBA" id="ARBA00008857"/>
    </source>
</evidence>
<dbReference type="RefSeq" id="WP_373878662.1">
    <property type="nucleotide sequence ID" value="NZ_BSDR01000001.1"/>
</dbReference>
<evidence type="ECO:0000256" key="4">
    <source>
        <dbReference type="SAM" id="MobiDB-lite"/>
    </source>
</evidence>
<organism evidence="6 7">
    <name type="scientific">Desulforhabdus amnigena</name>
    <dbReference type="NCBI Taxonomy" id="40218"/>
    <lineage>
        <taxon>Bacteria</taxon>
        <taxon>Pseudomonadati</taxon>
        <taxon>Thermodesulfobacteriota</taxon>
        <taxon>Syntrophobacteria</taxon>
        <taxon>Syntrophobacterales</taxon>
        <taxon>Syntrophobacteraceae</taxon>
        <taxon>Desulforhabdus</taxon>
    </lineage>
</organism>
<dbReference type="AlphaFoldDB" id="A0A9W6FTU6"/>
<evidence type="ECO:0000256" key="2">
    <source>
        <dbReference type="ARBA" id="ARBA00023125"/>
    </source>
</evidence>
<proteinExistence type="inferred from homology"/>
<dbReference type="Gene3D" id="1.10.443.10">
    <property type="entry name" value="Intergrase catalytic core"/>
    <property type="match status" value="1"/>
</dbReference>
<dbReference type="GO" id="GO:0006310">
    <property type="term" value="P:DNA recombination"/>
    <property type="evidence" value="ECO:0007669"/>
    <property type="project" value="UniProtKB-KW"/>
</dbReference>
<dbReference type="PROSITE" id="PS51898">
    <property type="entry name" value="TYR_RECOMBINASE"/>
    <property type="match status" value="1"/>
</dbReference>
<comment type="caution">
    <text evidence="6">The sequence shown here is derived from an EMBL/GenBank/DDBJ whole genome shotgun (WGS) entry which is preliminary data.</text>
</comment>
<dbReference type="Pfam" id="PF00589">
    <property type="entry name" value="Phage_integrase"/>
    <property type="match status" value="1"/>
</dbReference>
<keyword evidence="7" id="KW-1185">Reference proteome</keyword>
<dbReference type="Proteomes" id="UP001144372">
    <property type="component" value="Unassembled WGS sequence"/>
</dbReference>
<dbReference type="SUPFAM" id="SSF56349">
    <property type="entry name" value="DNA breaking-rejoining enzymes"/>
    <property type="match status" value="1"/>
</dbReference>
<comment type="similarity">
    <text evidence="1">Belongs to the 'phage' integrase family.</text>
</comment>
<dbReference type="GO" id="GO:0015074">
    <property type="term" value="P:DNA integration"/>
    <property type="evidence" value="ECO:0007669"/>
    <property type="project" value="InterPro"/>
</dbReference>
<dbReference type="InterPro" id="IPR002104">
    <property type="entry name" value="Integrase_catalytic"/>
</dbReference>
<feature type="region of interest" description="Disordered" evidence="4">
    <location>
        <begin position="1"/>
        <end position="20"/>
    </location>
</feature>
<dbReference type="InterPro" id="IPR011010">
    <property type="entry name" value="DNA_brk_join_enz"/>
</dbReference>
<name>A0A9W6FTU6_9BACT</name>
<keyword evidence="2" id="KW-0238">DNA-binding</keyword>
<sequence length="103" mass="11816">MTWKAARGEPSCPDDHVFRGQQGPWTAQAIQQLVKKHLKALGLYENEKSVHALRHSYAVEYYRQEKDLRGLQKQLGHASIQTTQIYADVTAEDIQKQIRGLWG</sequence>
<dbReference type="InterPro" id="IPR050090">
    <property type="entry name" value="Tyrosine_recombinase_XerCD"/>
</dbReference>
<dbReference type="PANTHER" id="PTHR30349:SF41">
    <property type="entry name" value="INTEGRASE_RECOMBINASE PROTEIN MJ0367-RELATED"/>
    <property type="match status" value="1"/>
</dbReference>
<dbReference type="InterPro" id="IPR013762">
    <property type="entry name" value="Integrase-like_cat_sf"/>
</dbReference>
<keyword evidence="3" id="KW-0233">DNA recombination</keyword>
<reference evidence="6" key="1">
    <citation type="submission" date="2022-12" db="EMBL/GenBank/DDBJ databases">
        <title>Reference genome sequencing for broad-spectrum identification of bacterial and archaeal isolates by mass spectrometry.</title>
        <authorList>
            <person name="Sekiguchi Y."/>
            <person name="Tourlousse D.M."/>
        </authorList>
    </citation>
    <scope>NUCLEOTIDE SEQUENCE</scope>
    <source>
        <strain evidence="6">ASRB1</strain>
    </source>
</reference>
<protein>
    <recommendedName>
        <fullName evidence="5">Tyr recombinase domain-containing protein</fullName>
    </recommendedName>
</protein>
<evidence type="ECO:0000313" key="7">
    <source>
        <dbReference type="Proteomes" id="UP001144372"/>
    </source>
</evidence>
<gene>
    <name evidence="6" type="ORF">DAMNIGENAA_16240</name>
</gene>
<evidence type="ECO:0000259" key="5">
    <source>
        <dbReference type="PROSITE" id="PS51898"/>
    </source>
</evidence>